<accession>A0ABD1Z859</accession>
<feature type="region of interest" description="Disordered" evidence="1">
    <location>
        <begin position="325"/>
        <end position="345"/>
    </location>
</feature>
<comment type="caution">
    <text evidence="2">The sequence shown here is derived from an EMBL/GenBank/DDBJ whole genome shotgun (WGS) entry which is preliminary data.</text>
</comment>
<sequence length="592" mass="67281">MRVTVDCSSVDPSLRFMRLAPSRPSIRFSVSVDFLAGSAEGIVWMGCMQNRARIDSVCCYPASSSWPSVTIILQKLLDPEIGELRRKLGNEVASGTIFRFEMDHKRGHGSLDHSNEQFTRVKRHKDYSYQQPTTCATHFPQNAVRSSRLQSEDGRETRSSKRVELASVEQLRAIAEKSAKTVNSLGPLNGAAEKSVEENAYETFLQILLAELSAEKIAAGPEWPLSLTDRRIQKHCHICSFDRRFRGWEALLIHAAKYQKDKTRQHRGYYRALRQALLQSTDEQLPLPDIHQGPSSPLPSKKRASTCRWASPVKLTNDGDEKAVEKEDTCISPQKKKSKDRAKGLTRNPHLGEVLAVYSTGRSHQKRKVVFIPASQFGPLEKRILKKASETTETESIDQNPNFNDIRDHCPECKIEKYADGDTLCSVPSCMTTTTPCTSNGSKAMQFGRPSSSKDHLAETEQEKLQSEELKLRKPLEEHRHIFDEEQFDDKVQNLVNKWKGRFKDSVMFNEHISSLKPGVDDKTFLPKMDPEKDEKFKSEVENLNSSCKNQVKRQISVLQDELQKDKLVWLQEVEAVREQFQSLADSVYAEQ</sequence>
<proteinExistence type="predicted"/>
<dbReference type="AlphaFoldDB" id="A0ABD1Z859"/>
<feature type="region of interest" description="Disordered" evidence="1">
    <location>
        <begin position="285"/>
        <end position="304"/>
    </location>
</feature>
<gene>
    <name evidence="2" type="ORF">R1flu_011210</name>
</gene>
<keyword evidence="3" id="KW-1185">Reference proteome</keyword>
<dbReference type="EMBL" id="JBHFFA010000002">
    <property type="protein sequence ID" value="KAL2643623.1"/>
    <property type="molecule type" value="Genomic_DNA"/>
</dbReference>
<evidence type="ECO:0000256" key="1">
    <source>
        <dbReference type="SAM" id="MobiDB-lite"/>
    </source>
</evidence>
<name>A0ABD1Z859_9MARC</name>
<organism evidence="2 3">
    <name type="scientific">Riccia fluitans</name>
    <dbReference type="NCBI Taxonomy" id="41844"/>
    <lineage>
        <taxon>Eukaryota</taxon>
        <taxon>Viridiplantae</taxon>
        <taxon>Streptophyta</taxon>
        <taxon>Embryophyta</taxon>
        <taxon>Marchantiophyta</taxon>
        <taxon>Marchantiopsida</taxon>
        <taxon>Marchantiidae</taxon>
        <taxon>Marchantiales</taxon>
        <taxon>Ricciaceae</taxon>
        <taxon>Riccia</taxon>
    </lineage>
</organism>
<evidence type="ECO:0000313" key="3">
    <source>
        <dbReference type="Proteomes" id="UP001605036"/>
    </source>
</evidence>
<evidence type="ECO:0000313" key="2">
    <source>
        <dbReference type="EMBL" id="KAL2643623.1"/>
    </source>
</evidence>
<dbReference type="Proteomes" id="UP001605036">
    <property type="component" value="Unassembled WGS sequence"/>
</dbReference>
<feature type="compositionally biased region" description="Basic and acidic residues" evidence="1">
    <location>
        <begin position="150"/>
        <end position="162"/>
    </location>
</feature>
<protein>
    <submittedName>
        <fullName evidence="2">Uncharacterized protein</fullName>
    </submittedName>
</protein>
<reference evidence="2 3" key="1">
    <citation type="submission" date="2024-09" db="EMBL/GenBank/DDBJ databases">
        <title>Chromosome-scale assembly of Riccia fluitans.</title>
        <authorList>
            <person name="Paukszto L."/>
            <person name="Sawicki J."/>
            <person name="Karawczyk K."/>
            <person name="Piernik-Szablinska J."/>
            <person name="Szczecinska M."/>
            <person name="Mazdziarz M."/>
        </authorList>
    </citation>
    <scope>NUCLEOTIDE SEQUENCE [LARGE SCALE GENOMIC DNA]</scope>
    <source>
        <strain evidence="2">Rf_01</strain>
        <tissue evidence="2">Aerial parts of the thallus</tissue>
    </source>
</reference>
<feature type="region of interest" description="Disordered" evidence="1">
    <location>
        <begin position="143"/>
        <end position="162"/>
    </location>
</feature>